<evidence type="ECO:0000256" key="5">
    <source>
        <dbReference type="ARBA" id="ARBA00022991"/>
    </source>
</evidence>
<comment type="function">
    <text evidence="6">May have a photoreceptor function.</text>
</comment>
<dbReference type="PANTHER" id="PTHR11455:SF9">
    <property type="entry name" value="CRYPTOCHROME CIRCADIAN CLOCK 5 ISOFORM X1"/>
    <property type="match status" value="1"/>
</dbReference>
<evidence type="ECO:0000256" key="6">
    <source>
        <dbReference type="RuleBase" id="RU367151"/>
    </source>
</evidence>
<keyword evidence="3 6" id="KW-0285">Flavoprotein</keyword>
<dbReference type="PANTHER" id="PTHR11455">
    <property type="entry name" value="CRYPTOCHROME"/>
    <property type="match status" value="1"/>
</dbReference>
<comment type="similarity">
    <text evidence="1 6">Belongs to the DNA photolyase class-1 family.</text>
</comment>
<evidence type="ECO:0000313" key="9">
    <source>
        <dbReference type="Proteomes" id="UP001243286"/>
    </source>
</evidence>
<comment type="caution">
    <text evidence="8">The sequence shown here is derived from an EMBL/GenBank/DDBJ whole genome shotgun (WGS) entry which is preliminary data.</text>
</comment>
<dbReference type="Pfam" id="PF03441">
    <property type="entry name" value="FAD_binding_7"/>
    <property type="match status" value="1"/>
</dbReference>
<dbReference type="InterPro" id="IPR036134">
    <property type="entry name" value="Crypto/Photolyase_FAD-like_sf"/>
</dbReference>
<reference evidence="8 9" key="1">
    <citation type="submission" date="2023-04" db="EMBL/GenBank/DDBJ databases">
        <title>Antarctic isolates genomes.</title>
        <authorList>
            <person name="Dimov S.G."/>
        </authorList>
    </citation>
    <scope>NUCLEOTIDE SEQUENCE [LARGE SCALE GENOMIC DNA]</scope>
    <source>
        <strain evidence="8 9">AL19</strain>
    </source>
</reference>
<dbReference type="Pfam" id="PF00875">
    <property type="entry name" value="DNA_photolyase"/>
    <property type="match status" value="1"/>
</dbReference>
<comment type="cofactor">
    <cofactor evidence="6">
        <name>(6R)-5,10-methylene-5,6,7,8-tetrahydrofolate</name>
        <dbReference type="ChEBI" id="CHEBI:15636"/>
    </cofactor>
    <text evidence="6">Binds 1 5,10-methenyltetrahydrofolate (MTHF) per subunit.</text>
</comment>
<dbReference type="SUPFAM" id="SSF52425">
    <property type="entry name" value="Cryptochrome/photolyase, N-terminal domain"/>
    <property type="match status" value="1"/>
</dbReference>
<dbReference type="InterPro" id="IPR005101">
    <property type="entry name" value="Cryptochr/Photolyase_FAD-bd"/>
</dbReference>
<feature type="domain" description="Photolyase/cryptochrome alpha/beta" evidence="7">
    <location>
        <begin position="1"/>
        <end position="119"/>
    </location>
</feature>
<dbReference type="Gene3D" id="1.10.579.10">
    <property type="entry name" value="DNA Cyclobutane Dipyrimidine Photolyase, subunit A, domain 3"/>
    <property type="match status" value="1"/>
</dbReference>
<dbReference type="InterPro" id="IPR002081">
    <property type="entry name" value="Cryptochrome/DNA_photolyase_1"/>
</dbReference>
<keyword evidence="4 6" id="KW-0274">FAD</keyword>
<gene>
    <name evidence="8" type="ORF">QK289_05885</name>
</gene>
<evidence type="ECO:0000256" key="3">
    <source>
        <dbReference type="ARBA" id="ARBA00022630"/>
    </source>
</evidence>
<dbReference type="Gene3D" id="3.40.50.620">
    <property type="entry name" value="HUPs"/>
    <property type="match status" value="1"/>
</dbReference>
<dbReference type="PROSITE" id="PS51645">
    <property type="entry name" value="PHR_CRY_ALPHA_BETA"/>
    <property type="match status" value="1"/>
</dbReference>
<dbReference type="InterPro" id="IPR014729">
    <property type="entry name" value="Rossmann-like_a/b/a_fold"/>
</dbReference>
<protein>
    <recommendedName>
        <fullName evidence="2 6">Cryptochrome DASH</fullName>
    </recommendedName>
</protein>
<keyword evidence="5 6" id="KW-0157">Chromophore</keyword>
<accession>A0ABT6R0P7</accession>
<organism evidence="8 9">
    <name type="scientific">Exiguobacterium antarcticum</name>
    <dbReference type="NCBI Taxonomy" id="132920"/>
    <lineage>
        <taxon>Bacteria</taxon>
        <taxon>Bacillati</taxon>
        <taxon>Bacillota</taxon>
        <taxon>Bacilli</taxon>
        <taxon>Bacillales</taxon>
        <taxon>Bacillales Family XII. Incertae Sedis</taxon>
        <taxon>Exiguobacterium</taxon>
    </lineage>
</organism>
<evidence type="ECO:0000256" key="2">
    <source>
        <dbReference type="ARBA" id="ARBA00017881"/>
    </source>
</evidence>
<dbReference type="Proteomes" id="UP001243286">
    <property type="component" value="Unassembled WGS sequence"/>
</dbReference>
<dbReference type="PRINTS" id="PR00147">
    <property type="entry name" value="DNAPHOTLYASE"/>
</dbReference>
<sequence length="400" mass="46941">MAGIVWYRKDLRVDDHEALSRACSEQQTVRALFIQREIETRGHQHVTFERETLQSLRDHLGQLGIELTILQGGAMEQLSRFIEPEDVLYFHRMTGFYEERLEQEVLRQFTACMYETQTLHLREDIGSDELKRVFTAFRKRVEESGRFAEPIDAPGEVRYVEPQEARAMDHPHTSFPFAGGEAAGRARLTEYLERPVFTYKETRNGFDRDDSSKLSAWLANGSLSPRRVMAELQRTERLHGANESTYWLYFELLWRDFFHLTMRETGHRLFRSNGLRDGHLTWKTDQSAVDAWMAGRTGQPFVDAFMREIRETGWMSNRGRQITASYLIHDLKQDWRIGARYFEQQLIDYDVASNYGNWAYIAGVGNATRTPRFNPEFQQQKYDPTGAFIRRWMSSETTEK</sequence>
<keyword evidence="9" id="KW-1185">Reference proteome</keyword>
<dbReference type="EMBL" id="JASBQV010000006">
    <property type="protein sequence ID" value="MDI3234530.1"/>
    <property type="molecule type" value="Genomic_DNA"/>
</dbReference>
<dbReference type="RefSeq" id="WP_014970880.1">
    <property type="nucleotide sequence ID" value="NZ_JASBQV010000006.1"/>
</dbReference>
<evidence type="ECO:0000313" key="8">
    <source>
        <dbReference type="EMBL" id="MDI3234530.1"/>
    </source>
</evidence>
<proteinExistence type="inferred from homology"/>
<evidence type="ECO:0000259" key="7">
    <source>
        <dbReference type="PROSITE" id="PS51645"/>
    </source>
</evidence>
<dbReference type="InterPro" id="IPR014133">
    <property type="entry name" value="Cry_DASH"/>
</dbReference>
<dbReference type="SUPFAM" id="SSF48173">
    <property type="entry name" value="Cryptochrome/photolyase FAD-binding domain"/>
    <property type="match status" value="1"/>
</dbReference>
<dbReference type="InterPro" id="IPR006050">
    <property type="entry name" value="DNA_photolyase_N"/>
</dbReference>
<evidence type="ECO:0000256" key="1">
    <source>
        <dbReference type="ARBA" id="ARBA00005862"/>
    </source>
</evidence>
<dbReference type="InterPro" id="IPR036155">
    <property type="entry name" value="Crypto/Photolyase_N_sf"/>
</dbReference>
<comment type="cofactor">
    <cofactor evidence="6">
        <name>FAD</name>
        <dbReference type="ChEBI" id="CHEBI:57692"/>
    </cofactor>
    <text evidence="6">Binds 1 FAD per subunit.</text>
</comment>
<dbReference type="Gene3D" id="1.25.40.80">
    <property type="match status" value="1"/>
</dbReference>
<name>A0ABT6R0P7_9BACL</name>
<evidence type="ECO:0000256" key="4">
    <source>
        <dbReference type="ARBA" id="ARBA00022827"/>
    </source>
</evidence>
<dbReference type="NCBIfam" id="TIGR02765">
    <property type="entry name" value="crypto_DASH"/>
    <property type="match status" value="1"/>
</dbReference>